<reference evidence="1" key="1">
    <citation type="submission" date="2018-05" db="EMBL/GenBank/DDBJ databases">
        <authorList>
            <person name="Lanie J.A."/>
            <person name="Ng W.-L."/>
            <person name="Kazmierczak K.M."/>
            <person name="Andrzejewski T.M."/>
            <person name="Davidsen T.M."/>
            <person name="Wayne K.J."/>
            <person name="Tettelin H."/>
            <person name="Glass J.I."/>
            <person name="Rusch D."/>
            <person name="Podicherti R."/>
            <person name="Tsui H.-C.T."/>
            <person name="Winkler M.E."/>
        </authorList>
    </citation>
    <scope>NUCLEOTIDE SEQUENCE</scope>
</reference>
<gene>
    <name evidence="1" type="ORF">METZ01_LOCUS306</name>
</gene>
<proteinExistence type="predicted"/>
<sequence>MSTGSTANLIRMQILEASVSKFCFYRTLACTKEVFFISDEYLIMLNCAHT</sequence>
<dbReference type="AlphaFoldDB" id="A0A381MYN1"/>
<evidence type="ECO:0000313" key="1">
    <source>
        <dbReference type="EMBL" id="SUZ47452.1"/>
    </source>
</evidence>
<accession>A0A381MYN1</accession>
<organism evidence="1">
    <name type="scientific">marine metagenome</name>
    <dbReference type="NCBI Taxonomy" id="408172"/>
    <lineage>
        <taxon>unclassified sequences</taxon>
        <taxon>metagenomes</taxon>
        <taxon>ecological metagenomes</taxon>
    </lineage>
</organism>
<name>A0A381MYN1_9ZZZZ</name>
<protein>
    <submittedName>
        <fullName evidence="1">Uncharacterized protein</fullName>
    </submittedName>
</protein>
<dbReference type="EMBL" id="UINC01000017">
    <property type="protein sequence ID" value="SUZ47452.1"/>
    <property type="molecule type" value="Genomic_DNA"/>
</dbReference>